<dbReference type="Proteomes" id="UP000050827">
    <property type="component" value="Unassembled WGS sequence"/>
</dbReference>
<dbReference type="AlphaFoldDB" id="A0A0Q1CJS7"/>
<keyword evidence="1" id="KW-0030">Aminoacyl-tRNA synthetase</keyword>
<dbReference type="RefSeq" id="WP_055397107.1">
    <property type="nucleotide sequence ID" value="NZ_LCTZ01000002.1"/>
</dbReference>
<dbReference type="OrthoDB" id="1436588at2"/>
<keyword evidence="1" id="KW-0436">Ligase</keyword>
<sequence length="141" mass="16233">MLLNVSYSDKKVTKKIDEAVGKPFTLKERFALGGIGSPKLFITETSLEIQNLLILDNNLNTCNIEMRPKGIIVRFRSLLETYGLIIPYYKLTIYKGDFAVYSIYLDNYYIKVKSDTKAIQKFFRKLLDYKADNAPTSIEDL</sequence>
<protein>
    <submittedName>
        <fullName evidence="1">Arginyl-tRNA synthetase</fullName>
    </submittedName>
</protein>
<comment type="caution">
    <text evidence="1">The sequence shown here is derived from an EMBL/GenBank/DDBJ whole genome shotgun (WGS) entry which is preliminary data.</text>
</comment>
<reference evidence="1 2" key="1">
    <citation type="submission" date="2015-04" db="EMBL/GenBank/DDBJ databases">
        <title>Complete genome of flavobacterium.</title>
        <authorList>
            <person name="Kwon Y.M."/>
            <person name="Kim S.-J."/>
        </authorList>
    </citation>
    <scope>NUCLEOTIDE SEQUENCE [LARGE SCALE GENOMIC DNA]</scope>
    <source>
        <strain evidence="1 2">DK169</strain>
    </source>
</reference>
<accession>A0A0Q1CJS7</accession>
<evidence type="ECO:0000313" key="2">
    <source>
        <dbReference type="Proteomes" id="UP000050827"/>
    </source>
</evidence>
<dbReference type="STRING" id="346185.AAY42_16255"/>
<organism evidence="1 2">
    <name type="scientific">Flagellimonas eckloniae</name>
    <dbReference type="NCBI Taxonomy" id="346185"/>
    <lineage>
        <taxon>Bacteria</taxon>
        <taxon>Pseudomonadati</taxon>
        <taxon>Bacteroidota</taxon>
        <taxon>Flavobacteriia</taxon>
        <taxon>Flavobacteriales</taxon>
        <taxon>Flavobacteriaceae</taxon>
        <taxon>Flagellimonas</taxon>
    </lineage>
</organism>
<evidence type="ECO:0000313" key="1">
    <source>
        <dbReference type="EMBL" id="KQC31270.1"/>
    </source>
</evidence>
<dbReference type="EMBL" id="LCTZ01000002">
    <property type="protein sequence ID" value="KQC31270.1"/>
    <property type="molecule type" value="Genomic_DNA"/>
</dbReference>
<dbReference type="PATRIC" id="fig|1547436.3.peg.3349"/>
<proteinExistence type="predicted"/>
<name>A0A0Q1CJS7_9FLAO</name>
<gene>
    <name evidence="1" type="ORF">AAY42_16255</name>
</gene>
<dbReference type="GO" id="GO:0004812">
    <property type="term" value="F:aminoacyl-tRNA ligase activity"/>
    <property type="evidence" value="ECO:0007669"/>
    <property type="project" value="UniProtKB-KW"/>
</dbReference>
<keyword evidence="2" id="KW-1185">Reference proteome</keyword>